<keyword evidence="2" id="KW-0479">Metal-binding</keyword>
<feature type="domain" description="Hemerythrin-like" evidence="4">
    <location>
        <begin position="11"/>
        <end position="122"/>
    </location>
</feature>
<accession>A0ABW3S2Y3</accession>
<dbReference type="PANTHER" id="PTHR37164:SF1">
    <property type="entry name" value="BACTERIOHEMERYTHRIN"/>
    <property type="match status" value="1"/>
</dbReference>
<comment type="caution">
    <text evidence="5">The sequence shown here is derived from an EMBL/GenBank/DDBJ whole genome shotgun (WGS) entry which is preliminary data.</text>
</comment>
<evidence type="ECO:0000256" key="2">
    <source>
        <dbReference type="ARBA" id="ARBA00022723"/>
    </source>
</evidence>
<dbReference type="EMBL" id="JBHTLM010000021">
    <property type="protein sequence ID" value="MFD1178847.1"/>
    <property type="molecule type" value="Genomic_DNA"/>
</dbReference>
<dbReference type="InterPro" id="IPR012312">
    <property type="entry name" value="Hemerythrin-like"/>
</dbReference>
<dbReference type="InterPro" id="IPR035938">
    <property type="entry name" value="Hemerythrin-like_sf"/>
</dbReference>
<comment type="similarity">
    <text evidence="1">Belongs to the hemerythrin family.</text>
</comment>
<evidence type="ECO:0000256" key="3">
    <source>
        <dbReference type="ARBA" id="ARBA00023004"/>
    </source>
</evidence>
<organism evidence="5 6">
    <name type="scientific">Paenibacillus puldeungensis</name>
    <dbReference type="NCBI Taxonomy" id="696536"/>
    <lineage>
        <taxon>Bacteria</taxon>
        <taxon>Bacillati</taxon>
        <taxon>Bacillota</taxon>
        <taxon>Bacilli</taxon>
        <taxon>Bacillales</taxon>
        <taxon>Paenibacillaceae</taxon>
        <taxon>Paenibacillus</taxon>
    </lineage>
</organism>
<evidence type="ECO:0000313" key="5">
    <source>
        <dbReference type="EMBL" id="MFD1178847.1"/>
    </source>
</evidence>
<dbReference type="InterPro" id="IPR016131">
    <property type="entry name" value="Haemerythrin_Fe_BS"/>
</dbReference>
<dbReference type="InterPro" id="IPR050669">
    <property type="entry name" value="Hemerythrin"/>
</dbReference>
<dbReference type="RefSeq" id="WP_379321286.1">
    <property type="nucleotide sequence ID" value="NZ_JBHTLM010000021.1"/>
</dbReference>
<dbReference type="PANTHER" id="PTHR37164">
    <property type="entry name" value="BACTERIOHEMERYTHRIN"/>
    <property type="match status" value="1"/>
</dbReference>
<evidence type="ECO:0000256" key="1">
    <source>
        <dbReference type="ARBA" id="ARBA00010587"/>
    </source>
</evidence>
<dbReference type="NCBIfam" id="TIGR02481">
    <property type="entry name" value="hemeryth_dom"/>
    <property type="match status" value="1"/>
</dbReference>
<dbReference type="Pfam" id="PF01814">
    <property type="entry name" value="Hemerythrin"/>
    <property type="match status" value="1"/>
</dbReference>
<dbReference type="SUPFAM" id="SSF47188">
    <property type="entry name" value="Hemerythrin-like"/>
    <property type="match status" value="1"/>
</dbReference>
<dbReference type="InterPro" id="IPR012827">
    <property type="entry name" value="Hemerythrin_metal-bd"/>
</dbReference>
<proteinExistence type="inferred from homology"/>
<evidence type="ECO:0000259" key="4">
    <source>
        <dbReference type="Pfam" id="PF01814"/>
    </source>
</evidence>
<evidence type="ECO:0000313" key="6">
    <source>
        <dbReference type="Proteomes" id="UP001597262"/>
    </source>
</evidence>
<gene>
    <name evidence="5" type="ORF">ACFQ3W_21450</name>
</gene>
<keyword evidence="3" id="KW-0408">Iron</keyword>
<sequence length="136" mass="15799">MIIWREALSVGVDLIDTEHQELIRKLNDFMEACTKQSGKDKILETLSFLKSYTVEHFSDEESLMQEVEYPDYPVHKQIHDGFVNKVEELERSVLEKGPSVLSTIKLNRLLVDWLINHITKTDVHIGEYIKNREAAS</sequence>
<name>A0ABW3S2Y3_9BACL</name>
<reference evidence="6" key="1">
    <citation type="journal article" date="2019" name="Int. J. Syst. Evol. Microbiol.">
        <title>The Global Catalogue of Microorganisms (GCM) 10K type strain sequencing project: providing services to taxonomists for standard genome sequencing and annotation.</title>
        <authorList>
            <consortium name="The Broad Institute Genomics Platform"/>
            <consortium name="The Broad Institute Genome Sequencing Center for Infectious Disease"/>
            <person name="Wu L."/>
            <person name="Ma J."/>
        </authorList>
    </citation>
    <scope>NUCLEOTIDE SEQUENCE [LARGE SCALE GENOMIC DNA]</scope>
    <source>
        <strain evidence="6">CCUG 59189</strain>
    </source>
</reference>
<dbReference type="Proteomes" id="UP001597262">
    <property type="component" value="Unassembled WGS sequence"/>
</dbReference>
<keyword evidence="6" id="KW-1185">Reference proteome</keyword>
<protein>
    <submittedName>
        <fullName evidence="5">Bacteriohemerythrin</fullName>
    </submittedName>
</protein>
<dbReference type="Gene3D" id="1.20.120.50">
    <property type="entry name" value="Hemerythrin-like"/>
    <property type="match status" value="1"/>
</dbReference>
<dbReference type="PROSITE" id="PS00550">
    <property type="entry name" value="HEMERYTHRINS"/>
    <property type="match status" value="1"/>
</dbReference>
<dbReference type="CDD" id="cd12107">
    <property type="entry name" value="Hemerythrin"/>
    <property type="match status" value="1"/>
</dbReference>
<dbReference type="NCBIfam" id="NF033749">
    <property type="entry name" value="bact_hemeryth"/>
    <property type="match status" value="1"/>
</dbReference>